<dbReference type="Proteomes" id="UP000219947">
    <property type="component" value="Unassembled WGS sequence"/>
</dbReference>
<dbReference type="AlphaFoldDB" id="A0A2A8D6Q3"/>
<reference evidence="1" key="1">
    <citation type="submission" date="2017-10" db="EMBL/GenBank/DDBJ databases">
        <title>Kefir isolates.</title>
        <authorList>
            <person name="Kim Y."/>
            <person name="Blasche S."/>
        </authorList>
    </citation>
    <scope>NUCLEOTIDE SEQUENCE [LARGE SCALE GENOMIC DNA]</scope>
    <source>
        <strain evidence="1">OG2-2</strain>
    </source>
</reference>
<evidence type="ECO:0000313" key="2">
    <source>
        <dbReference type="Proteomes" id="UP000219947"/>
    </source>
</evidence>
<sequence length="79" mass="9250">MVTEASQSKFAYKILIIDSSLWQVVINVKLLSQYWRVVFITWKKGVSDEHQGVSYMMWAYLFLGQERLAIVSNEMSENN</sequence>
<gene>
    <name evidence="1" type="ORF">CRM92_01080</name>
</gene>
<dbReference type="EMBL" id="PDEV01000001">
    <property type="protein sequence ID" value="PEN16665.1"/>
    <property type="molecule type" value="Genomic_DNA"/>
</dbReference>
<comment type="caution">
    <text evidence="1">The sequence shown here is derived from an EMBL/GenBank/DDBJ whole genome shotgun (WGS) entry which is preliminary data.</text>
</comment>
<evidence type="ECO:0000313" key="1">
    <source>
        <dbReference type="EMBL" id="PEN16665.1"/>
    </source>
</evidence>
<proteinExistence type="predicted"/>
<protein>
    <submittedName>
        <fullName evidence="1">Uncharacterized protein</fullName>
    </submittedName>
</protein>
<keyword evidence="2" id="KW-1185">Reference proteome</keyword>
<organism evidence="1 2">
    <name type="scientific">Rothia dentocariosa</name>
    <dbReference type="NCBI Taxonomy" id="2047"/>
    <lineage>
        <taxon>Bacteria</taxon>
        <taxon>Bacillati</taxon>
        <taxon>Actinomycetota</taxon>
        <taxon>Actinomycetes</taxon>
        <taxon>Micrococcales</taxon>
        <taxon>Micrococcaceae</taxon>
        <taxon>Rothia</taxon>
    </lineage>
</organism>
<name>A0A2A8D6Q3_9MICC</name>
<accession>A0A2A8D6Q3</accession>